<proteinExistence type="predicted"/>
<organism evidence="1 2">
    <name type="scientific">Chaetomidium leptoderma</name>
    <dbReference type="NCBI Taxonomy" id="669021"/>
    <lineage>
        <taxon>Eukaryota</taxon>
        <taxon>Fungi</taxon>
        <taxon>Dikarya</taxon>
        <taxon>Ascomycota</taxon>
        <taxon>Pezizomycotina</taxon>
        <taxon>Sordariomycetes</taxon>
        <taxon>Sordariomycetidae</taxon>
        <taxon>Sordariales</taxon>
        <taxon>Chaetomiaceae</taxon>
        <taxon>Chaetomidium</taxon>
    </lineage>
</organism>
<evidence type="ECO:0000313" key="2">
    <source>
        <dbReference type="Proteomes" id="UP001302745"/>
    </source>
</evidence>
<name>A0AAN6ZZM7_9PEZI</name>
<protein>
    <submittedName>
        <fullName evidence="1">Uncharacterized protein</fullName>
    </submittedName>
</protein>
<keyword evidence="2" id="KW-1185">Reference proteome</keyword>
<dbReference type="Proteomes" id="UP001302745">
    <property type="component" value="Unassembled WGS sequence"/>
</dbReference>
<accession>A0AAN6ZZM7</accession>
<evidence type="ECO:0000313" key="1">
    <source>
        <dbReference type="EMBL" id="KAK4156069.1"/>
    </source>
</evidence>
<reference evidence="1" key="2">
    <citation type="submission" date="2023-05" db="EMBL/GenBank/DDBJ databases">
        <authorList>
            <consortium name="Lawrence Berkeley National Laboratory"/>
            <person name="Steindorff A."/>
            <person name="Hensen N."/>
            <person name="Bonometti L."/>
            <person name="Westerberg I."/>
            <person name="Brannstrom I.O."/>
            <person name="Guillou S."/>
            <person name="Cros-Aarteil S."/>
            <person name="Calhoun S."/>
            <person name="Haridas S."/>
            <person name="Kuo A."/>
            <person name="Mondo S."/>
            <person name="Pangilinan J."/>
            <person name="Riley R."/>
            <person name="Labutti K."/>
            <person name="Andreopoulos B."/>
            <person name="Lipzen A."/>
            <person name="Chen C."/>
            <person name="Yanf M."/>
            <person name="Daum C."/>
            <person name="Ng V."/>
            <person name="Clum A."/>
            <person name="Ohm R."/>
            <person name="Martin F."/>
            <person name="Silar P."/>
            <person name="Natvig D."/>
            <person name="Lalanne C."/>
            <person name="Gautier V."/>
            <person name="Ament-Velasquez S.L."/>
            <person name="Kruys A."/>
            <person name="Hutchinson M.I."/>
            <person name="Powell A.J."/>
            <person name="Barry K."/>
            <person name="Miller A.N."/>
            <person name="Grigoriev I.V."/>
            <person name="Debuchy R."/>
            <person name="Gladieux P."/>
            <person name="Thoren M.H."/>
            <person name="Johannesson H."/>
        </authorList>
    </citation>
    <scope>NUCLEOTIDE SEQUENCE</scope>
    <source>
        <strain evidence="1">CBS 538.74</strain>
    </source>
</reference>
<dbReference type="EMBL" id="MU856875">
    <property type="protein sequence ID" value="KAK4156069.1"/>
    <property type="molecule type" value="Genomic_DNA"/>
</dbReference>
<sequence>MLHLFQKHPYHLFRYGLKHDSRKNIILIDGKAVLHPYLTGPMCLGLHMLMCHPIWNGNMALLRYVLQVAVMHRVPGHIEPVGAMTFTNDLEEIIKSISDVQMRRKLVADYYERLGPEATPEIRHICEALKKTVKKDPPSSGADGLSAEQKLFLLQPKDTKAVINALDSRSRETNTKTCVAYLESYRSRMEGGRHGRFPPVHIDTVKEWKKAAYLAVKRNWIASTRRWCLGVEGPFVMDADPDDGYPIHLNLGPVLGNTRDHVDVFRGAIWPLLTEDPPDADYTDGESREVVELESSLDELSDEDFLDDTLPAFGAHSASDNFLDDNDLQIMLEDGLEFMSTQLGSSLGIPSEDEGV</sequence>
<comment type="caution">
    <text evidence="1">The sequence shown here is derived from an EMBL/GenBank/DDBJ whole genome shotgun (WGS) entry which is preliminary data.</text>
</comment>
<gene>
    <name evidence="1" type="ORF">C8A00DRAFT_12975</name>
</gene>
<dbReference type="AlphaFoldDB" id="A0AAN6ZZM7"/>
<reference evidence="1" key="1">
    <citation type="journal article" date="2023" name="Mol. Phylogenet. Evol.">
        <title>Genome-scale phylogeny and comparative genomics of the fungal order Sordariales.</title>
        <authorList>
            <person name="Hensen N."/>
            <person name="Bonometti L."/>
            <person name="Westerberg I."/>
            <person name="Brannstrom I.O."/>
            <person name="Guillou S."/>
            <person name="Cros-Aarteil S."/>
            <person name="Calhoun S."/>
            <person name="Haridas S."/>
            <person name="Kuo A."/>
            <person name="Mondo S."/>
            <person name="Pangilinan J."/>
            <person name="Riley R."/>
            <person name="LaButti K."/>
            <person name="Andreopoulos B."/>
            <person name="Lipzen A."/>
            <person name="Chen C."/>
            <person name="Yan M."/>
            <person name="Daum C."/>
            <person name="Ng V."/>
            <person name="Clum A."/>
            <person name="Steindorff A."/>
            <person name="Ohm R.A."/>
            <person name="Martin F."/>
            <person name="Silar P."/>
            <person name="Natvig D.O."/>
            <person name="Lalanne C."/>
            <person name="Gautier V."/>
            <person name="Ament-Velasquez S.L."/>
            <person name="Kruys A."/>
            <person name="Hutchinson M.I."/>
            <person name="Powell A.J."/>
            <person name="Barry K."/>
            <person name="Miller A.N."/>
            <person name="Grigoriev I.V."/>
            <person name="Debuchy R."/>
            <person name="Gladieux P."/>
            <person name="Hiltunen Thoren M."/>
            <person name="Johannesson H."/>
        </authorList>
    </citation>
    <scope>NUCLEOTIDE SEQUENCE</scope>
    <source>
        <strain evidence="1">CBS 538.74</strain>
    </source>
</reference>